<accession>A0ABQ0TY12</accession>
<feature type="transmembrane region" description="Helical" evidence="2">
    <location>
        <begin position="6"/>
        <end position="24"/>
    </location>
</feature>
<evidence type="ECO:0000256" key="2">
    <source>
        <dbReference type="SAM" id="Phobius"/>
    </source>
</evidence>
<evidence type="ECO:0000313" key="3">
    <source>
        <dbReference type="EMBL" id="GED72679.1"/>
    </source>
</evidence>
<evidence type="ECO:0000313" key="4">
    <source>
        <dbReference type="Proteomes" id="UP000319578"/>
    </source>
</evidence>
<reference evidence="3 4" key="1">
    <citation type="submission" date="2019-06" db="EMBL/GenBank/DDBJ databases">
        <title>Whole genome shotgun sequence of Brevibacillus reuszeri NBRC 15719.</title>
        <authorList>
            <person name="Hosoyama A."/>
            <person name="Uohara A."/>
            <person name="Ohji S."/>
            <person name="Ichikawa N."/>
        </authorList>
    </citation>
    <scope>NUCLEOTIDE SEQUENCE [LARGE SCALE GENOMIC DNA]</scope>
    <source>
        <strain evidence="3 4">NBRC 15719</strain>
    </source>
</reference>
<organism evidence="3 4">
    <name type="scientific">Brevibacillus reuszeri</name>
    <dbReference type="NCBI Taxonomy" id="54915"/>
    <lineage>
        <taxon>Bacteria</taxon>
        <taxon>Bacillati</taxon>
        <taxon>Bacillota</taxon>
        <taxon>Bacilli</taxon>
        <taxon>Bacillales</taxon>
        <taxon>Paenibacillaceae</taxon>
        <taxon>Brevibacillus</taxon>
    </lineage>
</organism>
<keyword evidence="2" id="KW-0812">Transmembrane</keyword>
<feature type="region of interest" description="Disordered" evidence="1">
    <location>
        <begin position="31"/>
        <end position="51"/>
    </location>
</feature>
<comment type="caution">
    <text evidence="3">The sequence shown here is derived from an EMBL/GenBank/DDBJ whole genome shotgun (WGS) entry which is preliminary data.</text>
</comment>
<keyword evidence="2" id="KW-1133">Transmembrane helix</keyword>
<dbReference type="Proteomes" id="UP000319578">
    <property type="component" value="Unassembled WGS sequence"/>
</dbReference>
<keyword evidence="4" id="KW-1185">Reference proteome</keyword>
<proteinExistence type="predicted"/>
<keyword evidence="2" id="KW-0472">Membrane</keyword>
<evidence type="ECO:0000256" key="1">
    <source>
        <dbReference type="SAM" id="MobiDB-lite"/>
    </source>
</evidence>
<protein>
    <recommendedName>
        <fullName evidence="5">YtzI protein</fullName>
    </recommendedName>
</protein>
<name>A0ABQ0TY12_9BACL</name>
<sequence length="51" mass="5625">MTTGFIIAVVIMFVLIIGITIVVTNKAYGRKPDVIDPIKPLPDPNKKETDQ</sequence>
<evidence type="ECO:0008006" key="5">
    <source>
        <dbReference type="Google" id="ProtNLM"/>
    </source>
</evidence>
<dbReference type="EMBL" id="BJON01000033">
    <property type="protein sequence ID" value="GED72679.1"/>
    <property type="molecule type" value="Genomic_DNA"/>
</dbReference>
<dbReference type="RefSeq" id="WP_162839556.1">
    <property type="nucleotide sequence ID" value="NZ_BJON01000033.1"/>
</dbReference>
<gene>
    <name evidence="3" type="ORF">BRE01_63810</name>
</gene>